<dbReference type="SMART" id="SM01034">
    <property type="entry name" value="BLUF"/>
    <property type="match status" value="1"/>
</dbReference>
<protein>
    <submittedName>
        <fullName evidence="2">BLUF domain-containing protein</fullName>
    </submittedName>
</protein>
<dbReference type="SUPFAM" id="SSF54975">
    <property type="entry name" value="Acylphosphatase/BLUF domain-like"/>
    <property type="match status" value="1"/>
</dbReference>
<evidence type="ECO:0000313" key="3">
    <source>
        <dbReference type="Proteomes" id="UP001267426"/>
    </source>
</evidence>
<dbReference type="Proteomes" id="UP001267426">
    <property type="component" value="Unassembled WGS sequence"/>
</dbReference>
<proteinExistence type="predicted"/>
<dbReference type="Gene3D" id="3.30.70.100">
    <property type="match status" value="1"/>
</dbReference>
<dbReference type="EMBL" id="JAVRHT010000005">
    <property type="protein sequence ID" value="MDT0630858.1"/>
    <property type="molecule type" value="Genomic_DNA"/>
</dbReference>
<dbReference type="PROSITE" id="PS50925">
    <property type="entry name" value="BLUF"/>
    <property type="match status" value="1"/>
</dbReference>
<feature type="domain" description="BLUF" evidence="1">
    <location>
        <begin position="3"/>
        <end position="106"/>
    </location>
</feature>
<name>A0ABU3BNL6_9BACT</name>
<dbReference type="InterPro" id="IPR036046">
    <property type="entry name" value="Acylphosphatase-like_dom_sf"/>
</dbReference>
<evidence type="ECO:0000259" key="1">
    <source>
        <dbReference type="PROSITE" id="PS50925"/>
    </source>
</evidence>
<comment type="caution">
    <text evidence="2">The sequence shown here is derived from an EMBL/GenBank/DDBJ whole genome shotgun (WGS) entry which is preliminary data.</text>
</comment>
<accession>A0ABU3BNL6</accession>
<reference evidence="2 3" key="1">
    <citation type="submission" date="2023-09" db="EMBL/GenBank/DDBJ databases">
        <authorList>
            <person name="Rey-Velasco X."/>
        </authorList>
    </citation>
    <scope>NUCLEOTIDE SEQUENCE [LARGE SCALE GENOMIC DNA]</scope>
    <source>
        <strain evidence="2 3">F394</strain>
    </source>
</reference>
<gene>
    <name evidence="2" type="ORF">RM540_03780</name>
</gene>
<dbReference type="Pfam" id="PF04940">
    <property type="entry name" value="BLUF"/>
    <property type="match status" value="1"/>
</dbReference>
<organism evidence="2 3">
    <name type="scientific">Rubrivirga litoralis</name>
    <dbReference type="NCBI Taxonomy" id="3075598"/>
    <lineage>
        <taxon>Bacteria</taxon>
        <taxon>Pseudomonadati</taxon>
        <taxon>Rhodothermota</taxon>
        <taxon>Rhodothermia</taxon>
        <taxon>Rhodothermales</taxon>
        <taxon>Rubricoccaceae</taxon>
        <taxon>Rubrivirga</taxon>
    </lineage>
</organism>
<keyword evidence="3" id="KW-1185">Reference proteome</keyword>
<dbReference type="InterPro" id="IPR007024">
    <property type="entry name" value="BLUF_domain"/>
</dbReference>
<sequence>MPTYALLYRSRSVSTLSDADVAQIAWTSVHRNARVDVTGLLLHADVAGGAEILFVQWLEGPKDDVLALYARIRRDPRHTDCETIAEGAAADLVGRDGRLFPEWGMRFEPVGALPMTLEAFLADWLGRGGAMPPPAPFAGYRRRTTWK</sequence>
<dbReference type="RefSeq" id="WP_311662194.1">
    <property type="nucleotide sequence ID" value="NZ_JAVRHT010000005.1"/>
</dbReference>
<evidence type="ECO:0000313" key="2">
    <source>
        <dbReference type="EMBL" id="MDT0630858.1"/>
    </source>
</evidence>